<sequence length="598" mass="67337">MDGPLQRRHLLASLGAAGSAALAGCSERLWSRAERTAPDRVSLEVKSVPTDDDRIAAMIANRLTENLRDAGIDTDQSAIDEAEFNREVLIDRDYDIFVMRHPGIDEPDSLRSLLHSDFVGEQGWQNPFSLSDPTVDDYLEAQLQLSADERRETFDSMFEYLIEEDTAPFTTVAHHDHIGAKRRILEISRLPTDAIGYLNALGTVTAQYANDDELEARDPPSIDVGFFGQQLVSRLNPLAVDLTSISLVFDLLYDPLYRRIKGEYVPWLAQTVRWKKENGQLEALVTLRDGLQWHDGELIDAADIAFTHRFLFDTSLGEGESPIPAPQYRGRQSLVDEVTIETDRTVSFSFGSLSQEVAQWAFTLPMLPEHIWRSRAEVIGEQRTEALAWDNPEPVGSGLFRFHDSTDNEFLDLHLFDEHRLLATGAPELLAQLAFDRSVLETEDGHAGKLQFEISPNVGSAIDALIEGDIDLVASEIPVDSRERLDESETIRPLTHSTGTFYMIGYNLRHPTLTNRRFRGAVSRLIDRDDVVETFFEGYATAAETHNSLNGVPDRLWETTRYPHDFDFPGEDGTVDTEQAREMFEEAGYSYVEGELVE</sequence>
<dbReference type="GO" id="GO:0015833">
    <property type="term" value="P:peptide transport"/>
    <property type="evidence" value="ECO:0007669"/>
    <property type="project" value="TreeGrafter"/>
</dbReference>
<dbReference type="RefSeq" id="WP_342810116.1">
    <property type="nucleotide sequence ID" value="NZ_JAOPJZ010000022.1"/>
</dbReference>
<evidence type="ECO:0000313" key="5">
    <source>
        <dbReference type="EMBL" id="MCU4753810.1"/>
    </source>
</evidence>
<dbReference type="InterPro" id="IPR000914">
    <property type="entry name" value="SBP_5_dom"/>
</dbReference>
<dbReference type="PROSITE" id="PS51318">
    <property type="entry name" value="TAT"/>
    <property type="match status" value="1"/>
</dbReference>
<proteinExistence type="inferred from homology"/>
<dbReference type="Gene3D" id="3.10.105.10">
    <property type="entry name" value="Dipeptide-binding Protein, Domain 3"/>
    <property type="match status" value="2"/>
</dbReference>
<keyword evidence="3" id="KW-0732">Signal</keyword>
<evidence type="ECO:0000313" key="6">
    <source>
        <dbReference type="Proteomes" id="UP001321047"/>
    </source>
</evidence>
<dbReference type="PROSITE" id="PS51257">
    <property type="entry name" value="PROKAR_LIPOPROTEIN"/>
    <property type="match status" value="1"/>
</dbReference>
<dbReference type="InterPro" id="IPR006311">
    <property type="entry name" value="TAT_signal"/>
</dbReference>
<comment type="similarity">
    <text evidence="1">Belongs to the bacterial solute-binding protein 5 family.</text>
</comment>
<evidence type="ECO:0000259" key="4">
    <source>
        <dbReference type="Pfam" id="PF00496"/>
    </source>
</evidence>
<evidence type="ECO:0000256" key="2">
    <source>
        <dbReference type="ARBA" id="ARBA00022448"/>
    </source>
</evidence>
<dbReference type="PANTHER" id="PTHR30290">
    <property type="entry name" value="PERIPLASMIC BINDING COMPONENT OF ABC TRANSPORTER"/>
    <property type="match status" value="1"/>
</dbReference>
<protein>
    <submittedName>
        <fullName evidence="5">ABC transporter substrate-binding protein</fullName>
    </submittedName>
</protein>
<dbReference type="SUPFAM" id="SSF53850">
    <property type="entry name" value="Periplasmic binding protein-like II"/>
    <property type="match status" value="2"/>
</dbReference>
<evidence type="ECO:0000256" key="3">
    <source>
        <dbReference type="ARBA" id="ARBA00022729"/>
    </source>
</evidence>
<dbReference type="EMBL" id="JAOPJZ010000022">
    <property type="protein sequence ID" value="MCU4753810.1"/>
    <property type="molecule type" value="Genomic_DNA"/>
</dbReference>
<dbReference type="Pfam" id="PF00496">
    <property type="entry name" value="SBP_bac_5"/>
    <property type="match status" value="1"/>
</dbReference>
<keyword evidence="2" id="KW-0813">Transport</keyword>
<reference evidence="5 6" key="1">
    <citation type="submission" date="2022-09" db="EMBL/GenBank/DDBJ databases">
        <title>Enrichment on poylsaccharides allowed isolation of novel metabolic and taxonomic groups of Haloarchaea.</title>
        <authorList>
            <person name="Sorokin D.Y."/>
            <person name="Elcheninov A.G."/>
            <person name="Khizhniak T.V."/>
            <person name="Kolganova T.V."/>
            <person name="Kublanov I.V."/>
        </authorList>
    </citation>
    <scope>NUCLEOTIDE SEQUENCE [LARGE SCALE GENOMIC DNA]</scope>
    <source>
        <strain evidence="5 6">AArc-curdl1</strain>
    </source>
</reference>
<evidence type="ECO:0000256" key="1">
    <source>
        <dbReference type="ARBA" id="ARBA00005695"/>
    </source>
</evidence>
<dbReference type="Proteomes" id="UP001321047">
    <property type="component" value="Unassembled WGS sequence"/>
</dbReference>
<dbReference type="GO" id="GO:1904680">
    <property type="term" value="F:peptide transmembrane transporter activity"/>
    <property type="evidence" value="ECO:0007669"/>
    <property type="project" value="TreeGrafter"/>
</dbReference>
<dbReference type="Gene3D" id="3.40.190.10">
    <property type="entry name" value="Periplasmic binding protein-like II"/>
    <property type="match status" value="1"/>
</dbReference>
<accession>A0AAP2ZC24</accession>
<keyword evidence="6" id="KW-1185">Reference proteome</keyword>
<gene>
    <name evidence="5" type="ORF">OB919_17785</name>
</gene>
<dbReference type="CDD" id="cd00995">
    <property type="entry name" value="PBP2_NikA_DppA_OppA_like"/>
    <property type="match status" value="1"/>
</dbReference>
<organism evidence="5 6">
    <name type="scientific">Natronosalvus hydrolyticus</name>
    <dbReference type="NCBI Taxonomy" id="2979988"/>
    <lineage>
        <taxon>Archaea</taxon>
        <taxon>Methanobacteriati</taxon>
        <taxon>Methanobacteriota</taxon>
        <taxon>Stenosarchaea group</taxon>
        <taxon>Halobacteria</taxon>
        <taxon>Halobacteriales</taxon>
        <taxon>Natrialbaceae</taxon>
        <taxon>Natronosalvus</taxon>
    </lineage>
</organism>
<name>A0AAP2ZC24_9EURY</name>
<comment type="caution">
    <text evidence="5">The sequence shown here is derived from an EMBL/GenBank/DDBJ whole genome shotgun (WGS) entry which is preliminary data.</text>
</comment>
<dbReference type="PANTHER" id="PTHR30290:SF9">
    <property type="entry name" value="OLIGOPEPTIDE-BINDING PROTEIN APPA"/>
    <property type="match status" value="1"/>
</dbReference>
<dbReference type="InterPro" id="IPR039424">
    <property type="entry name" value="SBP_5"/>
</dbReference>
<dbReference type="AlphaFoldDB" id="A0AAP2ZC24"/>
<feature type="domain" description="Solute-binding protein family 5" evidence="4">
    <location>
        <begin position="263"/>
        <end position="594"/>
    </location>
</feature>